<sequence>MKNWLGHANMPDKTNATLDEIFGGNPESRIADTGNAIRKTLSDSRGVLVFGAGNNGRRIASLLPSQGCPVLGFIDEVAENQGKLIADLPVHSLEAASQLYGPDVAIVVSIFNPAHSFVKTRKKLGLHGWTSLSIFHLCLLYPDTFLPFYSAGVSDAILQNRQTYETLYRSLVDDRSKDELIAHLKFRLFADFDALPDPIGLDFAHIKDRLADDIAFIDGGAFDGDSIQAFLKVAGDRFASIVAYEPDSRNFSKLSAFCQSLPPSVRDRIGIRNKGVWSHGGRIGFNETSTPGSSFHPEAVNTVEVVSLDEDIQLESAAFIKLDVEGAEMASLHGARNIIQRGEAIFSIAVYHEPDDLWKIPQLIEQYNEHYRFGLRSHGYDGADLMLYAFPA</sequence>
<dbReference type="InterPro" id="IPR029063">
    <property type="entry name" value="SAM-dependent_MTases_sf"/>
</dbReference>
<dbReference type="Gene3D" id="3.40.50.150">
    <property type="entry name" value="Vaccinia Virus protein VP39"/>
    <property type="match status" value="1"/>
</dbReference>
<dbReference type="EMBL" id="JBHSMR010000001">
    <property type="protein sequence ID" value="MFC5476716.1"/>
    <property type="molecule type" value="Genomic_DNA"/>
</dbReference>
<reference evidence="3" key="1">
    <citation type="journal article" date="2019" name="Int. J. Syst. Evol. Microbiol.">
        <title>The Global Catalogue of Microorganisms (GCM) 10K type strain sequencing project: providing services to taxonomists for standard genome sequencing and annotation.</title>
        <authorList>
            <consortium name="The Broad Institute Genomics Platform"/>
            <consortium name="The Broad Institute Genome Sequencing Center for Infectious Disease"/>
            <person name="Wu L."/>
            <person name="Ma J."/>
        </authorList>
    </citation>
    <scope>NUCLEOTIDE SEQUENCE [LARGE SCALE GENOMIC DNA]</scope>
    <source>
        <strain evidence="3">CCUG 43111</strain>
    </source>
</reference>
<accession>A0ABW0MIR3</accession>
<dbReference type="Proteomes" id="UP001596101">
    <property type="component" value="Unassembled WGS sequence"/>
</dbReference>
<evidence type="ECO:0000313" key="3">
    <source>
        <dbReference type="Proteomes" id="UP001596101"/>
    </source>
</evidence>
<comment type="caution">
    <text evidence="2">The sequence shown here is derived from an EMBL/GenBank/DDBJ whole genome shotgun (WGS) entry which is preliminary data.</text>
</comment>
<name>A0ABW0MIR3_9BURK</name>
<evidence type="ECO:0000259" key="1">
    <source>
        <dbReference type="Pfam" id="PF05050"/>
    </source>
</evidence>
<feature type="domain" description="Methyltransferase FkbM" evidence="1">
    <location>
        <begin position="218"/>
        <end position="380"/>
    </location>
</feature>
<proteinExistence type="predicted"/>
<dbReference type="RefSeq" id="WP_379750956.1">
    <property type="nucleotide sequence ID" value="NZ_JBHSMR010000001.1"/>
</dbReference>
<dbReference type="Pfam" id="PF05050">
    <property type="entry name" value="Methyltransf_21"/>
    <property type="match status" value="1"/>
</dbReference>
<keyword evidence="2" id="KW-0808">Transferase</keyword>
<organism evidence="2 3">
    <name type="scientific">Massilia suwonensis</name>
    <dbReference type="NCBI Taxonomy" id="648895"/>
    <lineage>
        <taxon>Bacteria</taxon>
        <taxon>Pseudomonadati</taxon>
        <taxon>Pseudomonadota</taxon>
        <taxon>Betaproteobacteria</taxon>
        <taxon>Burkholderiales</taxon>
        <taxon>Oxalobacteraceae</taxon>
        <taxon>Telluria group</taxon>
        <taxon>Massilia</taxon>
    </lineage>
</organism>
<dbReference type="InterPro" id="IPR006342">
    <property type="entry name" value="FkbM_mtfrase"/>
</dbReference>
<keyword evidence="3" id="KW-1185">Reference proteome</keyword>
<dbReference type="Gene3D" id="3.40.50.20">
    <property type="match status" value="1"/>
</dbReference>
<gene>
    <name evidence="2" type="ORF">ACFPQ5_00840</name>
</gene>
<keyword evidence="2" id="KW-0489">Methyltransferase</keyword>
<dbReference type="NCBIfam" id="TIGR01444">
    <property type="entry name" value="fkbM_fam"/>
    <property type="match status" value="1"/>
</dbReference>
<evidence type="ECO:0000313" key="2">
    <source>
        <dbReference type="EMBL" id="MFC5476716.1"/>
    </source>
</evidence>
<dbReference type="GO" id="GO:0008168">
    <property type="term" value="F:methyltransferase activity"/>
    <property type="evidence" value="ECO:0007669"/>
    <property type="project" value="UniProtKB-KW"/>
</dbReference>
<dbReference type="GO" id="GO:0032259">
    <property type="term" value="P:methylation"/>
    <property type="evidence" value="ECO:0007669"/>
    <property type="project" value="UniProtKB-KW"/>
</dbReference>
<protein>
    <submittedName>
        <fullName evidence="2">FkbM family methyltransferase</fullName>
    </submittedName>
</protein>
<dbReference type="SUPFAM" id="SSF53335">
    <property type="entry name" value="S-adenosyl-L-methionine-dependent methyltransferases"/>
    <property type="match status" value="1"/>
</dbReference>